<dbReference type="Pfam" id="PF00001">
    <property type="entry name" value="7tm_1"/>
    <property type="match status" value="1"/>
</dbReference>
<name>A0A852DGR5_PASAF</name>
<evidence type="ECO:0000259" key="10">
    <source>
        <dbReference type="PROSITE" id="PS50262"/>
    </source>
</evidence>
<evidence type="ECO:0000313" key="12">
    <source>
        <dbReference type="Proteomes" id="UP000625584"/>
    </source>
</evidence>
<dbReference type="PRINTS" id="PR00751">
    <property type="entry name" value="THYROLIBRINR"/>
</dbReference>
<dbReference type="SUPFAM" id="SSF81321">
    <property type="entry name" value="Family A G protein-coupled receptor-like"/>
    <property type="match status" value="1"/>
</dbReference>
<evidence type="ECO:0000256" key="4">
    <source>
        <dbReference type="ARBA" id="ARBA00022692"/>
    </source>
</evidence>
<feature type="transmembrane region" description="Helical" evidence="9">
    <location>
        <begin position="119"/>
        <end position="140"/>
    </location>
</feature>
<feature type="transmembrane region" description="Helical" evidence="9">
    <location>
        <begin position="275"/>
        <end position="298"/>
    </location>
</feature>
<dbReference type="InterPro" id="IPR000276">
    <property type="entry name" value="GPCR_Rhodpsn"/>
</dbReference>
<dbReference type="GO" id="GO:0004997">
    <property type="term" value="F:thyrotropin-releasing hormone receptor activity"/>
    <property type="evidence" value="ECO:0007669"/>
    <property type="project" value="InterPro"/>
</dbReference>
<accession>A0A852DGR5</accession>
<dbReference type="AlphaFoldDB" id="A0A852DGR5"/>
<evidence type="ECO:0000313" key="11">
    <source>
        <dbReference type="EMBL" id="NXP92094.1"/>
    </source>
</evidence>
<reference evidence="11" key="1">
    <citation type="submission" date="2019-09" db="EMBL/GenBank/DDBJ databases">
        <title>Bird 10,000 Genomes (B10K) Project - Family phase.</title>
        <authorList>
            <person name="Zhang G."/>
        </authorList>
    </citation>
    <scope>NUCLEOTIDE SEQUENCE</scope>
    <source>
        <strain evidence="11">OUT-0017</strain>
        <tissue evidence="11">Muscle</tissue>
    </source>
</reference>
<comment type="subcellular location">
    <subcellularLocation>
        <location evidence="2">Membrane</location>
    </subcellularLocation>
</comment>
<evidence type="ECO:0000256" key="9">
    <source>
        <dbReference type="SAM" id="Phobius"/>
    </source>
</evidence>
<feature type="non-terminal residue" evidence="11">
    <location>
        <position position="1"/>
    </location>
</feature>
<feature type="transmembrane region" description="Helical" evidence="9">
    <location>
        <begin position="6"/>
        <end position="29"/>
    </location>
</feature>
<evidence type="ECO:0000256" key="1">
    <source>
        <dbReference type="ARBA" id="ARBA00004100"/>
    </source>
</evidence>
<dbReference type="PRINTS" id="PR01846">
    <property type="entry name" value="TRHRFAMILY"/>
</dbReference>
<dbReference type="PRINTS" id="PR00237">
    <property type="entry name" value="GPCRRHODOPSN"/>
</dbReference>
<dbReference type="CDD" id="cd14995">
    <property type="entry name" value="7tmA_TRH-R"/>
    <property type="match status" value="1"/>
</dbReference>
<evidence type="ECO:0000256" key="5">
    <source>
        <dbReference type="ARBA" id="ARBA00022989"/>
    </source>
</evidence>
<keyword evidence="6 9" id="KW-0472">Membrane</keyword>
<dbReference type="PANTHER" id="PTHR46061:SF1">
    <property type="entry name" value="THYROTROPIN-RELEASING HORMONE RECEPTOR"/>
    <property type="match status" value="1"/>
</dbReference>
<dbReference type="EMBL" id="WBNP01003938">
    <property type="protein sequence ID" value="NXP92094.1"/>
    <property type="molecule type" value="Genomic_DNA"/>
</dbReference>
<dbReference type="PANTHER" id="PTHR46061">
    <property type="entry name" value="THYROTROPIN-RELEASING HORMONE RECEPTOR"/>
    <property type="match status" value="1"/>
</dbReference>
<feature type="non-terminal residue" evidence="11">
    <location>
        <position position="341"/>
    </location>
</feature>
<dbReference type="GO" id="GO:0007200">
    <property type="term" value="P:phospholipase C-activating G protein-coupled receptor signaling pathway"/>
    <property type="evidence" value="ECO:0007669"/>
    <property type="project" value="TreeGrafter"/>
</dbReference>
<gene>
    <name evidence="11" type="primary">Trhr_1</name>
    <name evidence="11" type="ORF">PASAMO_R12863</name>
</gene>
<keyword evidence="12" id="KW-1185">Reference proteome</keyword>
<evidence type="ECO:0000256" key="8">
    <source>
        <dbReference type="RuleBase" id="RU000688"/>
    </source>
</evidence>
<feature type="transmembrane region" description="Helical" evidence="9">
    <location>
        <begin position="41"/>
        <end position="58"/>
    </location>
</feature>
<dbReference type="InterPro" id="IPR002120">
    <property type="entry name" value="TRH_rcpt_1"/>
</dbReference>
<evidence type="ECO:0000256" key="3">
    <source>
        <dbReference type="ARBA" id="ARBA00018873"/>
    </source>
</evidence>
<keyword evidence="8" id="KW-0807">Transducer</keyword>
<sequence length="341" mass="38037">ELQVVTILLVLLICGVGIAGNAMVVLVVLRTKHMVTPTNCYLVSLAVADLIVLLAAGLPNISEVVASWVYGYAGCLCITYLQYLGINISAWSIAAFTVERYIAICHAIKAQLLCTVSRARRIIASLWLFTSLYCLMWFFLVDTTQVTFSDGAQVICGYRVSRSLYMPIYFLDFAVFYVIPLGLATVLYGLIARILFVSPLPGSPQQQQHHSFLGSVHQGSSLRLSCRGTRGALSSRRQVTKMLAVVVALFAVLWLPYRTLVVVNSFVDPPYLNTWFLLFCRLCIYLNSAINPIIYNLMSQKFRAAFRKLYKCQEKSAEQPAPCTTRVYYSAVKDCSHDSSE</sequence>
<keyword evidence="8" id="KW-0675">Receptor</keyword>
<feature type="transmembrane region" description="Helical" evidence="9">
    <location>
        <begin position="168"/>
        <end position="191"/>
    </location>
</feature>
<keyword evidence="8" id="KW-0297">G-protein coupled receptor</keyword>
<proteinExistence type="inferred from homology"/>
<dbReference type="GO" id="GO:0016020">
    <property type="term" value="C:membrane"/>
    <property type="evidence" value="ECO:0007669"/>
    <property type="project" value="UniProtKB-SubCell"/>
</dbReference>
<protein>
    <recommendedName>
        <fullName evidence="3">Thyrotropin-releasing hormone receptor</fullName>
    </recommendedName>
    <alternativeName>
        <fullName evidence="7">Thyroliberin receptor</fullName>
    </alternativeName>
</protein>
<feature type="domain" description="G-protein coupled receptors family 1 profile" evidence="10">
    <location>
        <begin position="20"/>
        <end position="295"/>
    </location>
</feature>
<comment type="caution">
    <text evidence="11">The sequence shown here is derived from an EMBL/GenBank/DDBJ whole genome shotgun (WGS) entry which is preliminary data.</text>
</comment>
<evidence type="ECO:0000256" key="6">
    <source>
        <dbReference type="ARBA" id="ARBA00023136"/>
    </source>
</evidence>
<evidence type="ECO:0000256" key="7">
    <source>
        <dbReference type="ARBA" id="ARBA00032251"/>
    </source>
</evidence>
<evidence type="ECO:0000256" key="2">
    <source>
        <dbReference type="ARBA" id="ARBA00004370"/>
    </source>
</evidence>
<keyword evidence="5 9" id="KW-1133">Transmembrane helix</keyword>
<organism evidence="11 12">
    <name type="scientific">Passerina amoena</name>
    <name type="common">Lazuli bunting</name>
    <dbReference type="NCBI Taxonomy" id="142471"/>
    <lineage>
        <taxon>Eukaryota</taxon>
        <taxon>Metazoa</taxon>
        <taxon>Chordata</taxon>
        <taxon>Craniata</taxon>
        <taxon>Vertebrata</taxon>
        <taxon>Euteleostomi</taxon>
        <taxon>Archelosauria</taxon>
        <taxon>Archosauria</taxon>
        <taxon>Dinosauria</taxon>
        <taxon>Saurischia</taxon>
        <taxon>Theropoda</taxon>
        <taxon>Coelurosauria</taxon>
        <taxon>Aves</taxon>
        <taxon>Neognathae</taxon>
        <taxon>Neoaves</taxon>
        <taxon>Telluraves</taxon>
        <taxon>Australaves</taxon>
        <taxon>Passeriformes</taxon>
        <taxon>Cardinalidae</taxon>
        <taxon>Passerina</taxon>
    </lineage>
</organism>
<comment type="similarity">
    <text evidence="8">Belongs to the G-protein coupled receptor 1 family.</text>
</comment>
<feature type="transmembrane region" description="Helical" evidence="9">
    <location>
        <begin position="70"/>
        <end position="98"/>
    </location>
</feature>
<dbReference type="InterPro" id="IPR017452">
    <property type="entry name" value="GPCR_Rhodpsn_7TM"/>
</dbReference>
<feature type="transmembrane region" description="Helical" evidence="9">
    <location>
        <begin position="239"/>
        <end position="255"/>
    </location>
</feature>
<dbReference type="Gene3D" id="1.20.1070.10">
    <property type="entry name" value="Rhodopsin 7-helix transmembrane proteins"/>
    <property type="match status" value="1"/>
</dbReference>
<dbReference type="PROSITE" id="PS50262">
    <property type="entry name" value="G_PROTEIN_RECEP_F1_2"/>
    <property type="match status" value="1"/>
</dbReference>
<dbReference type="PROSITE" id="PS00237">
    <property type="entry name" value="G_PROTEIN_RECEP_F1_1"/>
    <property type="match status" value="1"/>
</dbReference>
<comment type="function">
    <text evidence="1">Receptor for thyrotropin-releasing hormone (TRH). Upon ligand binding, this G-protein-coupled receptor triggers activation of the phosphatidylinositol (IP3)-calcium-protein kinase C (PKC) pathway.</text>
</comment>
<dbReference type="Proteomes" id="UP000625584">
    <property type="component" value="Unassembled WGS sequence"/>
</dbReference>
<keyword evidence="4 8" id="KW-0812">Transmembrane</keyword>